<protein>
    <submittedName>
        <fullName evidence="1">Uncharacterized conserved protein, contains NRDE domain</fullName>
    </submittedName>
</protein>
<dbReference type="EMBL" id="FXWV01000005">
    <property type="protein sequence ID" value="SMR73700.1"/>
    <property type="molecule type" value="Genomic_DNA"/>
</dbReference>
<dbReference type="Proteomes" id="UP001159257">
    <property type="component" value="Unassembled WGS sequence"/>
</dbReference>
<dbReference type="RefSeq" id="WP_239040642.1">
    <property type="nucleotide sequence ID" value="NZ_BAAAEY010000005.1"/>
</dbReference>
<evidence type="ECO:0000313" key="1">
    <source>
        <dbReference type="EMBL" id="SMR73700.1"/>
    </source>
</evidence>
<gene>
    <name evidence="1" type="ORF">SAMN04487964_105150</name>
</gene>
<organism evidence="1 2">
    <name type="scientific">Marinobacterium sediminicola</name>
    <dbReference type="NCBI Taxonomy" id="518898"/>
    <lineage>
        <taxon>Bacteria</taxon>
        <taxon>Pseudomonadati</taxon>
        <taxon>Pseudomonadota</taxon>
        <taxon>Gammaproteobacteria</taxon>
        <taxon>Oceanospirillales</taxon>
        <taxon>Oceanospirillaceae</taxon>
        <taxon>Marinobacterium</taxon>
    </lineage>
</organism>
<keyword evidence="2" id="KW-1185">Reference proteome</keyword>
<dbReference type="PANTHER" id="PTHR17985">
    <property type="entry name" value="SER/THR-RICH PROTEIN T10 IN DGCR REGION"/>
    <property type="match status" value="1"/>
</dbReference>
<sequence length="266" mass="30115">MKPDAMCLAVFALNAHPDWPLILIANRDEFHARPTRPLSVWPDLPILGGRDLRAGGSWMGLGDNNRFAMVTNHRNLRRPVPQQAQSRGQLVNDFLNSSTPADKFCAELDASRFAGFNLLLRDEQGWFHYSNVTDRCSPLHQGVFGLSNALLNTPWPKTLLARARLQQALAQNRLEPDRLLRLLHELSRPADARLPDTGLPLERERLLSSCFIVSEDYGTRGSTLMLQHRRGRLLMLEESYDAKAQPTGRRQFVLDRAPLVPRLQEG</sequence>
<accession>A0ABY1RZE4</accession>
<dbReference type="PANTHER" id="PTHR17985:SF8">
    <property type="entry name" value="TRANSPORT AND GOLGI ORGANIZATION PROTEIN 2 HOMOLOG"/>
    <property type="match status" value="1"/>
</dbReference>
<comment type="caution">
    <text evidence="1">The sequence shown here is derived from an EMBL/GenBank/DDBJ whole genome shotgun (WGS) entry which is preliminary data.</text>
</comment>
<reference evidence="1 2" key="1">
    <citation type="submission" date="2017-05" db="EMBL/GenBank/DDBJ databases">
        <authorList>
            <person name="Varghese N."/>
            <person name="Submissions S."/>
        </authorList>
    </citation>
    <scope>NUCLEOTIDE SEQUENCE [LARGE SCALE GENOMIC DNA]</scope>
    <source>
        <strain evidence="1 2">CGMCC 1.7287</strain>
    </source>
</reference>
<name>A0ABY1RZE4_9GAMM</name>
<proteinExistence type="predicted"/>
<dbReference type="InterPro" id="IPR008551">
    <property type="entry name" value="TANGO2"/>
</dbReference>
<evidence type="ECO:0000313" key="2">
    <source>
        <dbReference type="Proteomes" id="UP001159257"/>
    </source>
</evidence>
<dbReference type="Pfam" id="PF05742">
    <property type="entry name" value="TANGO2"/>
    <property type="match status" value="1"/>
</dbReference>